<organism evidence="9 10">
    <name type="scientific">Morchella conica CCBAS932</name>
    <dbReference type="NCBI Taxonomy" id="1392247"/>
    <lineage>
        <taxon>Eukaryota</taxon>
        <taxon>Fungi</taxon>
        <taxon>Dikarya</taxon>
        <taxon>Ascomycota</taxon>
        <taxon>Pezizomycotina</taxon>
        <taxon>Pezizomycetes</taxon>
        <taxon>Pezizales</taxon>
        <taxon>Morchellaceae</taxon>
        <taxon>Morchella</taxon>
    </lineage>
</organism>
<proteinExistence type="inferred from homology"/>
<keyword evidence="3 6" id="KW-0547">Nucleotide-binding</keyword>
<evidence type="ECO:0000259" key="7">
    <source>
        <dbReference type="Pfam" id="PF00349"/>
    </source>
</evidence>
<dbReference type="PRINTS" id="PR00475">
    <property type="entry name" value="HEXOKINASE"/>
</dbReference>
<evidence type="ECO:0000256" key="4">
    <source>
        <dbReference type="ARBA" id="ARBA00022777"/>
    </source>
</evidence>
<keyword evidence="6" id="KW-0324">Glycolysis</keyword>
<dbReference type="GO" id="GO:0006013">
    <property type="term" value="P:mannose metabolic process"/>
    <property type="evidence" value="ECO:0007669"/>
    <property type="project" value="TreeGrafter"/>
</dbReference>
<dbReference type="GO" id="GO:0005536">
    <property type="term" value="F:D-glucose binding"/>
    <property type="evidence" value="ECO:0007669"/>
    <property type="project" value="InterPro"/>
</dbReference>
<dbReference type="Pfam" id="PF00349">
    <property type="entry name" value="Hexokinase_1"/>
    <property type="match status" value="1"/>
</dbReference>
<dbReference type="Gene3D" id="3.40.367.20">
    <property type="match status" value="1"/>
</dbReference>
<evidence type="ECO:0000256" key="1">
    <source>
        <dbReference type="ARBA" id="ARBA00009225"/>
    </source>
</evidence>
<dbReference type="Gene3D" id="3.30.420.40">
    <property type="match status" value="1"/>
</dbReference>
<evidence type="ECO:0000256" key="6">
    <source>
        <dbReference type="RuleBase" id="RU362007"/>
    </source>
</evidence>
<dbReference type="GO" id="GO:0006006">
    <property type="term" value="P:glucose metabolic process"/>
    <property type="evidence" value="ECO:0007669"/>
    <property type="project" value="TreeGrafter"/>
</dbReference>
<evidence type="ECO:0000256" key="3">
    <source>
        <dbReference type="ARBA" id="ARBA00022741"/>
    </source>
</evidence>
<evidence type="ECO:0000259" key="8">
    <source>
        <dbReference type="Pfam" id="PF03727"/>
    </source>
</evidence>
<keyword evidence="4 6" id="KW-0418">Kinase</keyword>
<dbReference type="InParanoid" id="A0A3N4KBP8"/>
<feature type="domain" description="Hexokinase C-terminal" evidence="8">
    <location>
        <begin position="231"/>
        <end position="472"/>
    </location>
</feature>
<dbReference type="PANTHER" id="PTHR19443:SF29">
    <property type="entry name" value="PHOSPHOTRANSFERASE"/>
    <property type="match status" value="1"/>
</dbReference>
<evidence type="ECO:0000256" key="2">
    <source>
        <dbReference type="ARBA" id="ARBA00022679"/>
    </source>
</evidence>
<dbReference type="GO" id="GO:0008865">
    <property type="term" value="F:fructokinase activity"/>
    <property type="evidence" value="ECO:0007669"/>
    <property type="project" value="TreeGrafter"/>
</dbReference>
<dbReference type="CDD" id="cd24000">
    <property type="entry name" value="ASKHA_NBD_HK"/>
    <property type="match status" value="1"/>
</dbReference>
<evidence type="ECO:0000313" key="10">
    <source>
        <dbReference type="Proteomes" id="UP000277580"/>
    </source>
</evidence>
<dbReference type="EMBL" id="ML119172">
    <property type="protein sequence ID" value="RPB07926.1"/>
    <property type="molecule type" value="Genomic_DNA"/>
</dbReference>
<dbReference type="GO" id="GO:0005829">
    <property type="term" value="C:cytosol"/>
    <property type="evidence" value="ECO:0007669"/>
    <property type="project" value="TreeGrafter"/>
</dbReference>
<dbReference type="PANTHER" id="PTHR19443">
    <property type="entry name" value="HEXOKINASE"/>
    <property type="match status" value="1"/>
</dbReference>
<dbReference type="InterPro" id="IPR022672">
    <property type="entry name" value="Hexokinase_N"/>
</dbReference>
<dbReference type="STRING" id="1392247.A0A3N4KBP8"/>
<dbReference type="InterPro" id="IPR043129">
    <property type="entry name" value="ATPase_NBD"/>
</dbReference>
<keyword evidence="10" id="KW-1185">Reference proteome</keyword>
<dbReference type="PROSITE" id="PS51748">
    <property type="entry name" value="HEXOKINASE_2"/>
    <property type="match status" value="1"/>
</dbReference>
<reference evidence="9 10" key="1">
    <citation type="journal article" date="2018" name="Nat. Ecol. Evol.">
        <title>Pezizomycetes genomes reveal the molecular basis of ectomycorrhizal truffle lifestyle.</title>
        <authorList>
            <person name="Murat C."/>
            <person name="Payen T."/>
            <person name="Noel B."/>
            <person name="Kuo A."/>
            <person name="Morin E."/>
            <person name="Chen J."/>
            <person name="Kohler A."/>
            <person name="Krizsan K."/>
            <person name="Balestrini R."/>
            <person name="Da Silva C."/>
            <person name="Montanini B."/>
            <person name="Hainaut M."/>
            <person name="Levati E."/>
            <person name="Barry K.W."/>
            <person name="Belfiori B."/>
            <person name="Cichocki N."/>
            <person name="Clum A."/>
            <person name="Dockter R.B."/>
            <person name="Fauchery L."/>
            <person name="Guy J."/>
            <person name="Iotti M."/>
            <person name="Le Tacon F."/>
            <person name="Lindquist E.A."/>
            <person name="Lipzen A."/>
            <person name="Malagnac F."/>
            <person name="Mello A."/>
            <person name="Molinier V."/>
            <person name="Miyauchi S."/>
            <person name="Poulain J."/>
            <person name="Riccioni C."/>
            <person name="Rubini A."/>
            <person name="Sitrit Y."/>
            <person name="Splivallo R."/>
            <person name="Traeger S."/>
            <person name="Wang M."/>
            <person name="Zifcakova L."/>
            <person name="Wipf D."/>
            <person name="Zambonelli A."/>
            <person name="Paolocci F."/>
            <person name="Nowrousian M."/>
            <person name="Ottonello S."/>
            <person name="Baldrian P."/>
            <person name="Spatafora J.W."/>
            <person name="Henrissat B."/>
            <person name="Nagy L.G."/>
            <person name="Aury J.M."/>
            <person name="Wincker P."/>
            <person name="Grigoriev I.V."/>
            <person name="Bonfante P."/>
            <person name="Martin F.M."/>
        </authorList>
    </citation>
    <scope>NUCLEOTIDE SEQUENCE [LARGE SCALE GENOMIC DNA]</scope>
    <source>
        <strain evidence="9 10">CCBAS932</strain>
    </source>
</reference>
<comment type="similarity">
    <text evidence="1 6">Belongs to the hexokinase family.</text>
</comment>
<dbReference type="UniPathway" id="UPA00109">
    <property type="reaction ID" value="UER00180"/>
</dbReference>
<dbReference type="SUPFAM" id="SSF53067">
    <property type="entry name" value="Actin-like ATPase domain"/>
    <property type="match status" value="2"/>
</dbReference>
<dbReference type="InterPro" id="IPR001312">
    <property type="entry name" value="Hexokinase"/>
</dbReference>
<dbReference type="GO" id="GO:0001678">
    <property type="term" value="P:intracellular glucose homeostasis"/>
    <property type="evidence" value="ECO:0007669"/>
    <property type="project" value="InterPro"/>
</dbReference>
<evidence type="ECO:0000256" key="5">
    <source>
        <dbReference type="ARBA" id="ARBA00022840"/>
    </source>
</evidence>
<evidence type="ECO:0000313" key="9">
    <source>
        <dbReference type="EMBL" id="RPB07926.1"/>
    </source>
</evidence>
<dbReference type="GO" id="GO:0005524">
    <property type="term" value="F:ATP binding"/>
    <property type="evidence" value="ECO:0007669"/>
    <property type="project" value="UniProtKB-UniRule"/>
</dbReference>
<dbReference type="OrthoDB" id="419537at2759"/>
<dbReference type="Proteomes" id="UP000277580">
    <property type="component" value="Unassembled WGS sequence"/>
</dbReference>
<dbReference type="GO" id="GO:0019158">
    <property type="term" value="F:mannokinase activity"/>
    <property type="evidence" value="ECO:0007669"/>
    <property type="project" value="TreeGrafter"/>
</dbReference>
<dbReference type="Pfam" id="PF03727">
    <property type="entry name" value="Hexokinase_2"/>
    <property type="match status" value="1"/>
</dbReference>
<keyword evidence="5 6" id="KW-0067">ATP-binding</keyword>
<dbReference type="AlphaFoldDB" id="A0A3N4KBP8"/>
<dbReference type="GO" id="GO:0006096">
    <property type="term" value="P:glycolytic process"/>
    <property type="evidence" value="ECO:0007669"/>
    <property type="project" value="UniProtKB-UniPathway"/>
</dbReference>
<dbReference type="InterPro" id="IPR022673">
    <property type="entry name" value="Hexokinase_C"/>
</dbReference>
<accession>A0A3N4KBP8</accession>
<protein>
    <recommendedName>
        <fullName evidence="6">Phosphotransferase</fullName>
        <ecNumber evidence="6">2.7.1.-</ecNumber>
    </recommendedName>
</protein>
<sequence length="478" mass="50474">MAPSAIPTPAPSAAPSSDAELLQFLQQLEAPLKNLPQLAKDFEATFHDLALTSTSQFLPTPVRVLPSGDETGQFLALDLGGTNLRVGVVELFGRSSLDTGGERLCIPTQGSWNIPEHLKSSTAEDLFHWVSERIRDVLRETSTTAEVMELGITFSFPMEQTSHTSALLMPMGKGFTFTNTNDLAALLTTAYAQTSAAGEPAIKIVSITNDSVATLLSAAYAHTTPHSKTAAGIIAGTGTNATCMCPIGKLHPAKKPSGGNAGGILLNTEWSINGTAPPLQPYVTDWDRHLDARNEKPGFQPLEEMVGGRYLGELVRLVGLDVFTQHSLPAGMYHEYGVDTKLCGDVEAASTDSDALALLADYFSADGGWGLGLETAAVFKRVCTTISTRAAALVAAATVGVLGVNDELEDGVDIVVGYTGTILEKYPGFKERCEGFMREIVRRMRGSEEGATVTLVEARDGGILGAAVLAAMVKGGST</sequence>
<gene>
    <name evidence="9" type="ORF">P167DRAFT_539721</name>
</gene>
<dbReference type="GO" id="GO:0005739">
    <property type="term" value="C:mitochondrion"/>
    <property type="evidence" value="ECO:0007669"/>
    <property type="project" value="TreeGrafter"/>
</dbReference>
<dbReference type="GO" id="GO:0004340">
    <property type="term" value="F:glucokinase activity"/>
    <property type="evidence" value="ECO:0007669"/>
    <property type="project" value="TreeGrafter"/>
</dbReference>
<dbReference type="EC" id="2.7.1.-" evidence="6"/>
<name>A0A3N4KBP8_9PEZI</name>
<keyword evidence="2 6" id="KW-0808">Transferase</keyword>
<feature type="domain" description="Hexokinase N-terminal" evidence="7">
    <location>
        <begin position="22"/>
        <end position="220"/>
    </location>
</feature>